<dbReference type="PROSITE" id="PS51186">
    <property type="entry name" value="GNAT"/>
    <property type="match status" value="1"/>
</dbReference>
<dbReference type="SUPFAM" id="SSF55729">
    <property type="entry name" value="Acyl-CoA N-acyltransferases (Nat)"/>
    <property type="match status" value="1"/>
</dbReference>
<evidence type="ECO:0000313" key="4">
    <source>
        <dbReference type="Proteomes" id="UP000600918"/>
    </source>
</evidence>
<name>A0A834JPP1_VESPE</name>
<dbReference type="GO" id="GO:0008080">
    <property type="term" value="F:N-acetyltransferase activity"/>
    <property type="evidence" value="ECO:0007669"/>
    <property type="project" value="TreeGrafter"/>
</dbReference>
<dbReference type="Gene3D" id="3.40.630.30">
    <property type="match status" value="1"/>
</dbReference>
<comment type="caution">
    <text evidence="3">The sequence shown here is derived from an EMBL/GenBank/DDBJ whole genome shotgun (WGS) entry which is preliminary data.</text>
</comment>
<dbReference type="Proteomes" id="UP000600918">
    <property type="component" value="Unassembled WGS sequence"/>
</dbReference>
<dbReference type="EMBL" id="JACSDY010000022">
    <property type="protein sequence ID" value="KAF7392214.1"/>
    <property type="molecule type" value="Genomic_DNA"/>
</dbReference>
<sequence length="303" mass="35191">MGESITLKLSSRRRSTYLHYFDDNFISLKDLKERVKYKKEVAAIVWQRMSNGYRIISLEEDRFKEAINFIRKDFFVEEPISTAIDLLDDLMSVRTSIKMIQKKLSEMQSYCAVQEGENKIIGVIVASINFMGDHVRKETRIKENQGEAIFNIMSLRSCVFSKARPYEILQIDKYFRIHLLLVHMNHRKKGIGTALIKCCIERARTLLIPACIAGFSSVISQHMARKLGFNLLAEVMYKDFKVFNDEMQCFEYPFEDSTDQNKSLACMALSIALPIDHSQRSASIISKKENTNEKKNRKKSKRK</sequence>
<keyword evidence="4" id="KW-1185">Reference proteome</keyword>
<feature type="region of interest" description="Disordered" evidence="1">
    <location>
        <begin position="284"/>
        <end position="303"/>
    </location>
</feature>
<dbReference type="PANTHER" id="PTHR20905">
    <property type="entry name" value="N-ACETYLTRANSFERASE-RELATED"/>
    <property type="match status" value="1"/>
</dbReference>
<dbReference type="AlphaFoldDB" id="A0A834JPP1"/>
<evidence type="ECO:0000259" key="2">
    <source>
        <dbReference type="PROSITE" id="PS51186"/>
    </source>
</evidence>
<gene>
    <name evidence="3" type="ORF">H0235_017213</name>
</gene>
<dbReference type="Pfam" id="PF00583">
    <property type="entry name" value="Acetyltransf_1"/>
    <property type="match status" value="1"/>
</dbReference>
<dbReference type="InterPro" id="IPR016181">
    <property type="entry name" value="Acyl_CoA_acyltransferase"/>
</dbReference>
<proteinExistence type="predicted"/>
<evidence type="ECO:0000313" key="3">
    <source>
        <dbReference type="EMBL" id="KAF7392214.1"/>
    </source>
</evidence>
<organism evidence="3 4">
    <name type="scientific">Vespula pensylvanica</name>
    <name type="common">Western yellow jacket</name>
    <name type="synonym">Wasp</name>
    <dbReference type="NCBI Taxonomy" id="30213"/>
    <lineage>
        <taxon>Eukaryota</taxon>
        <taxon>Metazoa</taxon>
        <taxon>Ecdysozoa</taxon>
        <taxon>Arthropoda</taxon>
        <taxon>Hexapoda</taxon>
        <taxon>Insecta</taxon>
        <taxon>Pterygota</taxon>
        <taxon>Neoptera</taxon>
        <taxon>Endopterygota</taxon>
        <taxon>Hymenoptera</taxon>
        <taxon>Apocrita</taxon>
        <taxon>Aculeata</taxon>
        <taxon>Vespoidea</taxon>
        <taxon>Vespidae</taxon>
        <taxon>Vespinae</taxon>
        <taxon>Vespula</taxon>
    </lineage>
</organism>
<dbReference type="CDD" id="cd04301">
    <property type="entry name" value="NAT_SF"/>
    <property type="match status" value="1"/>
</dbReference>
<protein>
    <recommendedName>
        <fullName evidence="2">N-acetyltransferase domain-containing protein</fullName>
    </recommendedName>
</protein>
<evidence type="ECO:0000256" key="1">
    <source>
        <dbReference type="SAM" id="MobiDB-lite"/>
    </source>
</evidence>
<feature type="domain" description="N-acetyltransferase" evidence="2">
    <location>
        <begin position="53"/>
        <end position="252"/>
    </location>
</feature>
<dbReference type="PANTHER" id="PTHR20905:SF1">
    <property type="entry name" value="AT07410P-RELATED"/>
    <property type="match status" value="1"/>
</dbReference>
<reference evidence="3" key="1">
    <citation type="journal article" date="2020" name="G3 (Bethesda)">
        <title>High-Quality Assemblies for Three Invasive Social Wasps from the &lt;i&gt;Vespula&lt;/i&gt; Genus.</title>
        <authorList>
            <person name="Harrop T.W.R."/>
            <person name="Guhlin J."/>
            <person name="McLaughlin G.M."/>
            <person name="Permina E."/>
            <person name="Stockwell P."/>
            <person name="Gilligan J."/>
            <person name="Le Lec M.F."/>
            <person name="Gruber M.A.M."/>
            <person name="Quinn O."/>
            <person name="Lovegrove M."/>
            <person name="Duncan E.J."/>
            <person name="Remnant E.J."/>
            <person name="Van Eeckhoven J."/>
            <person name="Graham B."/>
            <person name="Knapp R.A."/>
            <person name="Langford K.W."/>
            <person name="Kronenberg Z."/>
            <person name="Press M.O."/>
            <person name="Eacker S.M."/>
            <person name="Wilson-Rankin E.E."/>
            <person name="Purcell J."/>
            <person name="Lester P.J."/>
            <person name="Dearden P.K."/>
        </authorList>
    </citation>
    <scope>NUCLEOTIDE SEQUENCE</scope>
    <source>
        <strain evidence="3">Volc-1</strain>
    </source>
</reference>
<accession>A0A834JPP1</accession>
<dbReference type="InterPro" id="IPR000182">
    <property type="entry name" value="GNAT_dom"/>
</dbReference>